<dbReference type="Proteomes" id="UP001500973">
    <property type="component" value="Unassembled WGS sequence"/>
</dbReference>
<accession>A0ABP4JZB6</accession>
<feature type="chain" id="PRO_5046729439" evidence="1">
    <location>
        <begin position="34"/>
        <end position="144"/>
    </location>
</feature>
<evidence type="ECO:0000256" key="1">
    <source>
        <dbReference type="SAM" id="SignalP"/>
    </source>
</evidence>
<sequence length="144" mass="14982">MRTSMRKRTAAVFTATGILAAGALTAGAGTAAAASPTDVDFWVSDMDSSGSRSVLVVHKGRAVGAAYWEADGDRLKAVDTHADGYGVAAYLGTSPVREASTYGHKSPYTATKGGNLQEGKTYTFWVCFGGNSGQLCSKVYKVKS</sequence>
<organism evidence="2 3">
    <name type="scientific">Streptomyces thermospinosisporus</name>
    <dbReference type="NCBI Taxonomy" id="161482"/>
    <lineage>
        <taxon>Bacteria</taxon>
        <taxon>Bacillati</taxon>
        <taxon>Actinomycetota</taxon>
        <taxon>Actinomycetes</taxon>
        <taxon>Kitasatosporales</taxon>
        <taxon>Streptomycetaceae</taxon>
        <taxon>Streptomyces</taxon>
    </lineage>
</organism>
<name>A0ABP4JZB6_9ACTN</name>
<keyword evidence="1" id="KW-0732">Signal</keyword>
<keyword evidence="3" id="KW-1185">Reference proteome</keyword>
<gene>
    <name evidence="2" type="ORF">GCM10009601_56080</name>
</gene>
<evidence type="ECO:0000313" key="2">
    <source>
        <dbReference type="EMBL" id="GAA1433481.1"/>
    </source>
</evidence>
<dbReference type="EMBL" id="BAAAIZ010000109">
    <property type="protein sequence ID" value="GAA1433481.1"/>
    <property type="molecule type" value="Genomic_DNA"/>
</dbReference>
<protein>
    <submittedName>
        <fullName evidence="2">Uncharacterized protein</fullName>
    </submittedName>
</protein>
<evidence type="ECO:0000313" key="3">
    <source>
        <dbReference type="Proteomes" id="UP001500973"/>
    </source>
</evidence>
<reference evidence="3" key="1">
    <citation type="journal article" date="2019" name="Int. J. Syst. Evol. Microbiol.">
        <title>The Global Catalogue of Microorganisms (GCM) 10K type strain sequencing project: providing services to taxonomists for standard genome sequencing and annotation.</title>
        <authorList>
            <consortium name="The Broad Institute Genomics Platform"/>
            <consortium name="The Broad Institute Genome Sequencing Center for Infectious Disease"/>
            <person name="Wu L."/>
            <person name="Ma J."/>
        </authorList>
    </citation>
    <scope>NUCLEOTIDE SEQUENCE [LARGE SCALE GENOMIC DNA]</scope>
    <source>
        <strain evidence="3">JCM 11756</strain>
    </source>
</reference>
<feature type="signal peptide" evidence="1">
    <location>
        <begin position="1"/>
        <end position="33"/>
    </location>
</feature>
<proteinExistence type="predicted"/>
<comment type="caution">
    <text evidence="2">The sequence shown here is derived from an EMBL/GenBank/DDBJ whole genome shotgun (WGS) entry which is preliminary data.</text>
</comment>